<evidence type="ECO:0000313" key="2">
    <source>
        <dbReference type="EMBL" id="TQF05412.1"/>
    </source>
</evidence>
<sequence length="247" mass="26647">MISTVALGIGAIHLVKPDVKIDGVTLVLAVIALVPWLGDLFESIELPGGAKLQYRKLEERLEAAEQRAEEVQLAVTDASRQARVALVASANESVREEGADEAVRRLLDEFTNLRRSTPSGPARTYRQELIFAELIKLAPQLADFDIAGALGSADDASRLTAYARLYACPEGDFLPTLVEAAAEEVIPFGQFWALRAVSAVIDAVGPDNVQLGTVRRLRSCLARIPQSAVDRAHLLRAILGRLEAAAD</sequence>
<evidence type="ECO:0000256" key="1">
    <source>
        <dbReference type="SAM" id="Coils"/>
    </source>
</evidence>
<dbReference type="OrthoDB" id="3680449at2"/>
<dbReference type="AlphaFoldDB" id="A0A540W8T6"/>
<evidence type="ECO:0000313" key="3">
    <source>
        <dbReference type="Proteomes" id="UP000319103"/>
    </source>
</evidence>
<keyword evidence="3" id="KW-1185">Reference proteome</keyword>
<gene>
    <name evidence="2" type="ORF">E6W39_28230</name>
</gene>
<proteinExistence type="predicted"/>
<dbReference type="RefSeq" id="WP_141635890.1">
    <property type="nucleotide sequence ID" value="NZ_VIGB01000003.1"/>
</dbReference>
<accession>A0A540W8T6</accession>
<dbReference type="Proteomes" id="UP000319103">
    <property type="component" value="Unassembled WGS sequence"/>
</dbReference>
<dbReference type="EMBL" id="VIGB01000003">
    <property type="protein sequence ID" value="TQF05412.1"/>
    <property type="molecule type" value="Genomic_DNA"/>
</dbReference>
<protein>
    <submittedName>
        <fullName evidence="2">Uncharacterized protein</fullName>
    </submittedName>
</protein>
<keyword evidence="1" id="KW-0175">Coiled coil</keyword>
<feature type="coiled-coil region" evidence="1">
    <location>
        <begin position="54"/>
        <end position="81"/>
    </location>
</feature>
<name>A0A540W8T6_9ACTN</name>
<reference evidence="2 3" key="1">
    <citation type="submission" date="2019-06" db="EMBL/GenBank/DDBJ databases">
        <title>Description of Kitasatospora acidophila sp. nov. isolated from pine grove soil, and reclassification of Streptomyces novaecaesareae to Kitasatospora novaeceasareae comb. nov.</title>
        <authorList>
            <person name="Kim M.J."/>
        </authorList>
    </citation>
    <scope>NUCLEOTIDE SEQUENCE [LARGE SCALE GENOMIC DNA]</scope>
    <source>
        <strain evidence="2 3">MMS16-CNU292</strain>
    </source>
</reference>
<comment type="caution">
    <text evidence="2">The sequence shown here is derived from an EMBL/GenBank/DDBJ whole genome shotgun (WGS) entry which is preliminary data.</text>
</comment>
<organism evidence="2 3">
    <name type="scientific">Kitasatospora acidiphila</name>
    <dbReference type="NCBI Taxonomy" id="2567942"/>
    <lineage>
        <taxon>Bacteria</taxon>
        <taxon>Bacillati</taxon>
        <taxon>Actinomycetota</taxon>
        <taxon>Actinomycetes</taxon>
        <taxon>Kitasatosporales</taxon>
        <taxon>Streptomycetaceae</taxon>
        <taxon>Kitasatospora</taxon>
    </lineage>
</organism>